<accession>A0ABY5I484</accession>
<evidence type="ECO:0000313" key="2">
    <source>
        <dbReference type="Proteomes" id="UP001060112"/>
    </source>
</evidence>
<sequence length="55" mass="6492">MKKILKLQTCTMDEISRLFGRQEENIHLLEEAMQCELIVRGDEIVLDDTEEKINK</sequence>
<dbReference type="Proteomes" id="UP001060112">
    <property type="component" value="Chromosome"/>
</dbReference>
<evidence type="ECO:0000313" key="1">
    <source>
        <dbReference type="EMBL" id="UTY38863.1"/>
    </source>
</evidence>
<dbReference type="EMBL" id="CP101620">
    <property type="protein sequence ID" value="UTY38863.1"/>
    <property type="molecule type" value="Genomic_DNA"/>
</dbReference>
<proteinExistence type="predicted"/>
<protein>
    <submittedName>
        <fullName evidence="1">Uncharacterized protein</fullName>
    </submittedName>
</protein>
<reference evidence="1" key="1">
    <citation type="submission" date="2022-07" db="EMBL/GenBank/DDBJ databases">
        <title>Faecal culturing of patients with breast cancer.</title>
        <authorList>
            <person name="Teng N.M.Y."/>
            <person name="Kiu R."/>
            <person name="Evans R."/>
            <person name="Baker D.J."/>
            <person name="Zenner C."/>
            <person name="Robinson S.D."/>
            <person name="Hall L.J."/>
        </authorList>
    </citation>
    <scope>NUCLEOTIDE SEQUENCE</scope>
    <source>
        <strain evidence="1">LH1062</strain>
    </source>
</reference>
<name>A0ABY5I484_9FIRM</name>
<organism evidence="1 2">
    <name type="scientific">Allocoprobacillus halotolerans</name>
    <dbReference type="NCBI Taxonomy" id="2944914"/>
    <lineage>
        <taxon>Bacteria</taxon>
        <taxon>Bacillati</taxon>
        <taxon>Bacillota</taxon>
        <taxon>Erysipelotrichia</taxon>
        <taxon>Erysipelotrichales</taxon>
        <taxon>Erysipelotrichaceae</taxon>
        <taxon>Allocoprobacillus</taxon>
    </lineage>
</organism>
<gene>
    <name evidence="1" type="ORF">NMU03_14905</name>
</gene>
<keyword evidence="2" id="KW-1185">Reference proteome</keyword>